<feature type="transmembrane region" description="Helical" evidence="1">
    <location>
        <begin position="309"/>
        <end position="330"/>
    </location>
</feature>
<accession>A0A3S8U477</accession>
<feature type="transmembrane region" description="Helical" evidence="1">
    <location>
        <begin position="94"/>
        <end position="115"/>
    </location>
</feature>
<dbReference type="OrthoDB" id="7402611at2"/>
<feature type="transmembrane region" description="Helical" evidence="1">
    <location>
        <begin position="69"/>
        <end position="88"/>
    </location>
</feature>
<feature type="transmembrane region" description="Helical" evidence="1">
    <location>
        <begin position="38"/>
        <end position="57"/>
    </location>
</feature>
<dbReference type="EMBL" id="CP034328">
    <property type="protein sequence ID" value="AZL58378.1"/>
    <property type="molecule type" value="Genomic_DNA"/>
</dbReference>
<feature type="transmembrane region" description="Helical" evidence="1">
    <location>
        <begin position="239"/>
        <end position="258"/>
    </location>
</feature>
<dbReference type="AlphaFoldDB" id="A0A3S8U477"/>
<reference evidence="2 3" key="1">
    <citation type="submission" date="2018-12" db="EMBL/GenBank/DDBJ databases">
        <title>Complete genome sequencing of Tabrizicola sp. K13M18.</title>
        <authorList>
            <person name="Bae J.-W."/>
        </authorList>
    </citation>
    <scope>NUCLEOTIDE SEQUENCE [LARGE SCALE GENOMIC DNA]</scope>
    <source>
        <strain evidence="2 3">K13M18</strain>
    </source>
</reference>
<feature type="transmembrane region" description="Helical" evidence="1">
    <location>
        <begin position="208"/>
        <end position="227"/>
    </location>
</feature>
<keyword evidence="1" id="KW-1133">Transmembrane helix</keyword>
<feature type="transmembrane region" description="Helical" evidence="1">
    <location>
        <begin position="342"/>
        <end position="362"/>
    </location>
</feature>
<evidence type="ECO:0000313" key="2">
    <source>
        <dbReference type="EMBL" id="AZL58378.1"/>
    </source>
</evidence>
<organism evidence="2 3">
    <name type="scientific">Tabrizicola piscis</name>
    <dbReference type="NCBI Taxonomy" id="2494374"/>
    <lineage>
        <taxon>Bacteria</taxon>
        <taxon>Pseudomonadati</taxon>
        <taxon>Pseudomonadota</taxon>
        <taxon>Alphaproteobacteria</taxon>
        <taxon>Rhodobacterales</taxon>
        <taxon>Paracoccaceae</taxon>
        <taxon>Tabrizicola</taxon>
    </lineage>
</organism>
<feature type="transmembrane region" description="Helical" evidence="1">
    <location>
        <begin position="136"/>
        <end position="155"/>
    </location>
</feature>
<evidence type="ECO:0000256" key="1">
    <source>
        <dbReference type="SAM" id="Phobius"/>
    </source>
</evidence>
<sequence length="580" mass="61294">MNGQLAERWRMALTGAAGAAFLWALVEAVERDMLGDRLALILLTLVATGFAALLAMAGPIGLGRAVPRALGLGVVVAALVWLAGLRHAEVDGLFASPLPPLAGLAVASLPVPFLIAGARNGWRDYPALFLEAWSIVVRYAAAWAFVGLLWLVIFLSDQVLLIVGVTVIGDLLDHWIVPAVITGAALGLGMAVVYELADLLSPYLVLRLFRILLPIVLAVMLVFLAALPFRGLEGLFNGLSPALLLLTMVAAGVSLVSVTVDQSDADATQSPVLRRAAQGMALILPVLGGLAAYAIWLRVDQHGWTPERLFVALVAVLGLVYGAVYALAVLRGEGWMARIRQGNIGMALLVIVVAGLWLTPILNAERISANNQLTRFEAGKTAVADLDIRAMEGWGLPGERALALLTERAQEPGQEALAARLAGVDDPATAGLDADARAEAARVLSAAMPVQPTSATGTRDMLLSAAETYMLADWQVVCDRRLEDGAPACLMVVADLLPTQPGEEAVLILEREPSYVEVLGLFMADDGMLLSRSVMLPDGSYLATEDAAALLRDWAKAPPPLTPALLNQLGTGETGLMIRP</sequence>
<name>A0A3S8U477_9RHOB</name>
<keyword evidence="1" id="KW-0812">Transmembrane</keyword>
<dbReference type="RefSeq" id="WP_125324579.1">
    <property type="nucleotide sequence ID" value="NZ_CP034328.1"/>
</dbReference>
<proteinExistence type="predicted"/>
<dbReference type="Proteomes" id="UP000282002">
    <property type="component" value="Chromosome"/>
</dbReference>
<keyword evidence="1" id="KW-0472">Membrane</keyword>
<feature type="transmembrane region" description="Helical" evidence="1">
    <location>
        <begin position="175"/>
        <end position="196"/>
    </location>
</feature>
<dbReference type="KEGG" id="taw:EI545_05745"/>
<feature type="transmembrane region" description="Helical" evidence="1">
    <location>
        <begin position="279"/>
        <end position="297"/>
    </location>
</feature>
<protein>
    <submittedName>
        <fullName evidence="2">DUF4153 domain-containing protein</fullName>
    </submittedName>
</protein>
<keyword evidence="3" id="KW-1185">Reference proteome</keyword>
<evidence type="ECO:0000313" key="3">
    <source>
        <dbReference type="Proteomes" id="UP000282002"/>
    </source>
</evidence>
<gene>
    <name evidence="2" type="ORF">EI545_05745</name>
</gene>